<reference evidence="1 2" key="1">
    <citation type="journal article" date="2011" name="Genome Biol.">
        <title>Comparative genome sequence analysis underscores mycoparasitism as the ancestral life style of Trichoderma.</title>
        <authorList>
            <person name="Kubicek C.P."/>
            <person name="Herrera-Estrella A."/>
            <person name="Seidl-Seiboth V."/>
            <person name="Martinez D.A."/>
            <person name="Druzhinina I.S."/>
            <person name="Thon M."/>
            <person name="Zeilinger S."/>
            <person name="Casas-Flores S."/>
            <person name="Horwitz B.A."/>
            <person name="Mukherjee P.K."/>
            <person name="Mukherjee M."/>
            <person name="Kredics L."/>
            <person name="Alcaraz L.D."/>
            <person name="Aerts A."/>
            <person name="Antal Z."/>
            <person name="Atanasova L."/>
            <person name="Cervantes-Badillo M.G."/>
            <person name="Challacombe J."/>
            <person name="Chertkov O."/>
            <person name="McCluskey K."/>
            <person name="Coulpier F."/>
            <person name="Deshpande N."/>
            <person name="von Doehren H."/>
            <person name="Ebbole D.J."/>
            <person name="Esquivel-Naranjo E.U."/>
            <person name="Fekete E."/>
            <person name="Flipphi M."/>
            <person name="Glaser F."/>
            <person name="Gomez-Rodriguez E.Y."/>
            <person name="Gruber S."/>
            <person name="Han C."/>
            <person name="Henrissat B."/>
            <person name="Hermosa R."/>
            <person name="Hernandez-Onate M."/>
            <person name="Karaffa L."/>
            <person name="Kosti I."/>
            <person name="Le Crom S."/>
            <person name="Lindquist E."/>
            <person name="Lucas S."/>
            <person name="Luebeck M."/>
            <person name="Luebeck P.S."/>
            <person name="Margeot A."/>
            <person name="Metz B."/>
            <person name="Misra M."/>
            <person name="Nevalainen H."/>
            <person name="Omann M."/>
            <person name="Packer N."/>
            <person name="Perrone G."/>
            <person name="Uresti-Rivera E.E."/>
            <person name="Salamov A."/>
            <person name="Schmoll M."/>
            <person name="Seiboth B."/>
            <person name="Shapiro H."/>
            <person name="Sukno S."/>
            <person name="Tamayo-Ramos J.A."/>
            <person name="Tisch D."/>
            <person name="Wiest A."/>
            <person name="Wilkinson H.H."/>
            <person name="Zhang M."/>
            <person name="Coutinho P.M."/>
            <person name="Kenerley C.M."/>
            <person name="Monte E."/>
            <person name="Baker S.E."/>
            <person name="Grigoriev I.V."/>
        </authorList>
    </citation>
    <scope>NUCLEOTIDE SEQUENCE [LARGE SCALE GENOMIC DNA]</scope>
    <source>
        <strain evidence="2">Gv29-8 / FGSC 10586</strain>
    </source>
</reference>
<name>G9MS10_HYPVG</name>
<accession>G9MS10</accession>
<comment type="caution">
    <text evidence="1">The sequence shown here is derived from an EMBL/GenBank/DDBJ whole genome shotgun (WGS) entry which is preliminary data.</text>
</comment>
<dbReference type="EMBL" id="ABDF02000006">
    <property type="protein sequence ID" value="EHK22878.1"/>
    <property type="molecule type" value="Genomic_DNA"/>
</dbReference>
<dbReference type="RefSeq" id="XP_013957086.1">
    <property type="nucleotide sequence ID" value="XM_014101611.1"/>
</dbReference>
<gene>
    <name evidence="1" type="ORF">TRIVIDRAFT_201148</name>
</gene>
<dbReference type="VEuPathDB" id="FungiDB:TRIVIDRAFT_201148"/>
<dbReference type="AlphaFoldDB" id="G9MS10"/>
<proteinExistence type="predicted"/>
<organism evidence="1 2">
    <name type="scientific">Hypocrea virens (strain Gv29-8 / FGSC 10586)</name>
    <name type="common">Gliocladium virens</name>
    <name type="synonym">Trichoderma virens</name>
    <dbReference type="NCBI Taxonomy" id="413071"/>
    <lineage>
        <taxon>Eukaryota</taxon>
        <taxon>Fungi</taxon>
        <taxon>Dikarya</taxon>
        <taxon>Ascomycota</taxon>
        <taxon>Pezizomycotina</taxon>
        <taxon>Sordariomycetes</taxon>
        <taxon>Hypocreomycetidae</taxon>
        <taxon>Hypocreales</taxon>
        <taxon>Hypocreaceae</taxon>
        <taxon>Trichoderma</taxon>
    </lineage>
</organism>
<keyword evidence="2" id="KW-1185">Reference proteome</keyword>
<evidence type="ECO:0000313" key="1">
    <source>
        <dbReference type="EMBL" id="EHK22878.1"/>
    </source>
</evidence>
<dbReference type="GeneID" id="25790131"/>
<protein>
    <submittedName>
        <fullName evidence="1">Uncharacterized protein</fullName>
    </submittedName>
</protein>
<dbReference type="InParanoid" id="G9MS10"/>
<dbReference type="HOGENOM" id="CLU_987152_0_0_1"/>
<dbReference type="Proteomes" id="UP000007115">
    <property type="component" value="Unassembled WGS sequence"/>
</dbReference>
<sequence length="282" mass="31692">MSVLHTRFQINGQAPALISSTMGVVMRTLLTADEWSGYEPAIFQGPVQFNLTVAAIKKSALSNISRIQQLQEQNQSENQDEQKQEAFCVSSQAHTFEATLNAARDAVELSLQASKLLRHERLSQAFSAAVAIGGLSLATKSWKDTTFMNDESLDETTAMLYPGDKMQHYPGTWPFTDSYDIVTVRNDDRYGSTSYYFEVIALSISNASYEEYTDRHIREEEKQTEMVALPPEFPQVSVESRLLYIVPSQKPPFSLDEGSALTYYKAFAFGMGIYDSWYPGSY</sequence>
<evidence type="ECO:0000313" key="2">
    <source>
        <dbReference type="Proteomes" id="UP000007115"/>
    </source>
</evidence>